<dbReference type="AlphaFoldDB" id="A0A7R8V3E5"/>
<accession>A0A7R8V3E5</accession>
<name>A0A7R8V3E5_HERIL</name>
<dbReference type="EMBL" id="LR899014">
    <property type="protein sequence ID" value="CAD7092033.1"/>
    <property type="molecule type" value="Genomic_DNA"/>
</dbReference>
<gene>
    <name evidence="1" type="ORF">HERILL_LOCUS14424</name>
</gene>
<proteinExistence type="predicted"/>
<sequence length="66" mass="7079">MGPAPQRAASKIILKIKAKPHTNLFTIESDEHRILNKIKFLPGPQSHVAPNLDGVGVDGIAPCVEV</sequence>
<evidence type="ECO:0000313" key="1">
    <source>
        <dbReference type="EMBL" id="CAD7092033.1"/>
    </source>
</evidence>
<evidence type="ECO:0000313" key="2">
    <source>
        <dbReference type="Proteomes" id="UP000594454"/>
    </source>
</evidence>
<keyword evidence="2" id="KW-1185">Reference proteome</keyword>
<dbReference type="InParanoid" id="A0A7R8V3E5"/>
<organism evidence="1 2">
    <name type="scientific">Hermetia illucens</name>
    <name type="common">Black soldier fly</name>
    <dbReference type="NCBI Taxonomy" id="343691"/>
    <lineage>
        <taxon>Eukaryota</taxon>
        <taxon>Metazoa</taxon>
        <taxon>Ecdysozoa</taxon>
        <taxon>Arthropoda</taxon>
        <taxon>Hexapoda</taxon>
        <taxon>Insecta</taxon>
        <taxon>Pterygota</taxon>
        <taxon>Neoptera</taxon>
        <taxon>Endopterygota</taxon>
        <taxon>Diptera</taxon>
        <taxon>Brachycera</taxon>
        <taxon>Stratiomyomorpha</taxon>
        <taxon>Stratiomyidae</taxon>
        <taxon>Hermetiinae</taxon>
        <taxon>Hermetia</taxon>
    </lineage>
</organism>
<reference evidence="1 2" key="1">
    <citation type="submission" date="2020-11" db="EMBL/GenBank/DDBJ databases">
        <authorList>
            <person name="Wallbank WR R."/>
            <person name="Pardo Diaz C."/>
            <person name="Kozak K."/>
            <person name="Martin S."/>
            <person name="Jiggins C."/>
            <person name="Moest M."/>
            <person name="Warren A I."/>
            <person name="Generalovic N T."/>
            <person name="Byers J.R.P. K."/>
            <person name="Montejo-Kovacevich G."/>
            <person name="Yen C E."/>
        </authorList>
    </citation>
    <scope>NUCLEOTIDE SEQUENCE [LARGE SCALE GENOMIC DNA]</scope>
</reference>
<protein>
    <submittedName>
        <fullName evidence="1">Uncharacterized protein</fullName>
    </submittedName>
</protein>
<dbReference type="Proteomes" id="UP000594454">
    <property type="component" value="Chromosome 6"/>
</dbReference>